<proteinExistence type="predicted"/>
<evidence type="ECO:0000313" key="1">
    <source>
        <dbReference type="EMBL" id="CAD9331030.1"/>
    </source>
</evidence>
<dbReference type="EMBL" id="HBGN01018183">
    <property type="protein sequence ID" value="CAD9331030.1"/>
    <property type="molecule type" value="Transcribed_RNA"/>
</dbReference>
<name>A0A7S2EEN5_9STRA</name>
<sequence>MKKKKKATTITKEKVISSLQKLGFQSILQTHPNTWKSFRQQYQKKEFGRPKGFTGRLFTSPAGVPILIGKEGTSSSHADETLRRISQGSDLWFQVYDYNGSRVLLRTSLKRGMKGSKGCMQMAANLAAYFSYSGGGEYDDDDGEGVRVMYTDSKHVAKRGSKVGQMRRNKSLGFMMGYPLDVEDVVCDKKHG</sequence>
<accession>A0A7S2EEN5</accession>
<reference evidence="1" key="1">
    <citation type="submission" date="2021-01" db="EMBL/GenBank/DDBJ databases">
        <authorList>
            <person name="Corre E."/>
            <person name="Pelletier E."/>
            <person name="Niang G."/>
            <person name="Scheremetjew M."/>
            <person name="Finn R."/>
            <person name="Kale V."/>
            <person name="Holt S."/>
            <person name="Cochrane G."/>
            <person name="Meng A."/>
            <person name="Brown T."/>
            <person name="Cohen L."/>
        </authorList>
    </citation>
    <scope>NUCLEOTIDE SEQUENCE</scope>
    <source>
        <strain evidence="1">Pop2</strain>
    </source>
</reference>
<organism evidence="1">
    <name type="scientific">Ditylum brightwellii</name>
    <dbReference type="NCBI Taxonomy" id="49249"/>
    <lineage>
        <taxon>Eukaryota</taxon>
        <taxon>Sar</taxon>
        <taxon>Stramenopiles</taxon>
        <taxon>Ochrophyta</taxon>
        <taxon>Bacillariophyta</taxon>
        <taxon>Mediophyceae</taxon>
        <taxon>Lithodesmiophycidae</taxon>
        <taxon>Lithodesmiales</taxon>
        <taxon>Lithodesmiaceae</taxon>
        <taxon>Ditylum</taxon>
    </lineage>
</organism>
<protein>
    <submittedName>
        <fullName evidence="1">Uncharacterized protein</fullName>
    </submittedName>
</protein>
<gene>
    <name evidence="1" type="ORF">DBRI1063_LOCUS11599</name>
</gene>
<dbReference type="AlphaFoldDB" id="A0A7S2EEN5"/>